<dbReference type="PANTHER" id="PTHR12110">
    <property type="entry name" value="HYDROXYPYRUVATE ISOMERASE"/>
    <property type="match status" value="1"/>
</dbReference>
<dbReference type="Proteomes" id="UP000435177">
    <property type="component" value="Unassembled WGS sequence"/>
</dbReference>
<accession>A0A268EUY4</accession>
<gene>
    <name evidence="3" type="ORF">CHH67_11180</name>
    <name evidence="2" type="ORF">GNP94_21560</name>
</gene>
<dbReference type="RefSeq" id="WP_095265269.1">
    <property type="nucleotide sequence ID" value="NZ_NPBY01000033.1"/>
</dbReference>
<dbReference type="OrthoDB" id="110795at2"/>
<dbReference type="Gene3D" id="3.20.20.150">
    <property type="entry name" value="Divalent-metal-dependent TIM barrel enzymes"/>
    <property type="match status" value="1"/>
</dbReference>
<dbReference type="PANTHER" id="PTHR12110:SF21">
    <property type="entry name" value="XYLOSE ISOMERASE-LIKE TIM BARREL DOMAIN-CONTAINING PROTEIN"/>
    <property type="match status" value="1"/>
</dbReference>
<evidence type="ECO:0000313" key="2">
    <source>
        <dbReference type="EMBL" id="MUG68564.1"/>
    </source>
</evidence>
<reference evidence="3 4" key="1">
    <citation type="submission" date="2017-07" db="EMBL/GenBank/DDBJ databases">
        <title>Isolation and whole genome analysis of endospore-forming bacteria from heroin.</title>
        <authorList>
            <person name="Kalinowski J."/>
            <person name="Ahrens B."/>
            <person name="Al-Dilaimi A."/>
            <person name="Winkler A."/>
            <person name="Wibberg D."/>
            <person name="Schleenbecker U."/>
            <person name="Ruckert C."/>
            <person name="Wolfel R."/>
            <person name="Grass G."/>
        </authorList>
    </citation>
    <scope>NUCLEOTIDE SEQUENCE [LARGE SCALE GENOMIC DNA]</scope>
    <source>
        <strain evidence="3 4">7537-G1</strain>
    </source>
</reference>
<feature type="domain" description="Xylose isomerase-like TIM barrel" evidence="1">
    <location>
        <begin position="24"/>
        <end position="275"/>
    </location>
</feature>
<dbReference type="InterPro" id="IPR036237">
    <property type="entry name" value="Xyl_isomerase-like_sf"/>
</dbReference>
<protein>
    <submittedName>
        <fullName evidence="2">TIM barrel protein</fullName>
    </submittedName>
</protein>
<dbReference type="Proteomes" id="UP000215596">
    <property type="component" value="Unassembled WGS sequence"/>
</dbReference>
<reference evidence="2 5" key="2">
    <citation type="submission" date="2019-11" db="EMBL/GenBank/DDBJ databases">
        <title>Draft genome sequences of five Paenibacillus species of dairy origin.</title>
        <authorList>
            <person name="Olajide A.M."/>
            <person name="Chen S."/>
            <person name="Lapointe G."/>
        </authorList>
    </citation>
    <scope>NUCLEOTIDE SEQUENCE [LARGE SCALE GENOMIC DNA]</scope>
    <source>
        <strain evidence="2 5">3CS1</strain>
    </source>
</reference>
<dbReference type="Pfam" id="PF01261">
    <property type="entry name" value="AP_endonuc_2"/>
    <property type="match status" value="1"/>
</dbReference>
<evidence type="ECO:0000313" key="3">
    <source>
        <dbReference type="EMBL" id="PAD76930.1"/>
    </source>
</evidence>
<dbReference type="InterPro" id="IPR013022">
    <property type="entry name" value="Xyl_isomerase-like_TIM-brl"/>
</dbReference>
<dbReference type="EMBL" id="WOAA01000029">
    <property type="protein sequence ID" value="MUG68564.1"/>
    <property type="molecule type" value="Genomic_DNA"/>
</dbReference>
<dbReference type="EMBL" id="NPBY01000033">
    <property type="protein sequence ID" value="PAD76930.1"/>
    <property type="molecule type" value="Genomic_DNA"/>
</dbReference>
<sequence>MDRDHYSVSTYAYIDTPLIETVSILSAAGWKQIEIMCEGGHEEVLAWPEERIAELEQMGRERGIRFSVHAPFTGCNPAAEDPEERKRSELVVLNTIRVAELLNSSFIVLHPGRGSGGWSPAHARGASGAAAEQLHEAKRRVSHFLARILEMTAESDIVIALENAPPYPGLYGVEMSFLRDIVDTLDSPRVGIVFDAGHAHMTGEGRCLLMLQQATPRLVALHLSDNAGQSDEHLGLGAGTVPLEAMTAWLMANRYNGHWVLELRRADDLQPSAARLHHLRSCYQQLGRHVL</sequence>
<keyword evidence="5" id="KW-1185">Reference proteome</keyword>
<dbReference type="InterPro" id="IPR050312">
    <property type="entry name" value="IolE/XylAMocC-like"/>
</dbReference>
<evidence type="ECO:0000259" key="1">
    <source>
        <dbReference type="Pfam" id="PF01261"/>
    </source>
</evidence>
<evidence type="ECO:0000313" key="5">
    <source>
        <dbReference type="Proteomes" id="UP000435177"/>
    </source>
</evidence>
<organism evidence="3 4">
    <name type="scientific">Paenibacillus campinasensis</name>
    <dbReference type="NCBI Taxonomy" id="66347"/>
    <lineage>
        <taxon>Bacteria</taxon>
        <taxon>Bacillati</taxon>
        <taxon>Bacillota</taxon>
        <taxon>Bacilli</taxon>
        <taxon>Bacillales</taxon>
        <taxon>Paenibacillaceae</taxon>
        <taxon>Paenibacillus</taxon>
    </lineage>
</organism>
<name>A0A268EUY4_9BACL</name>
<dbReference type="SUPFAM" id="SSF51658">
    <property type="entry name" value="Xylose isomerase-like"/>
    <property type="match status" value="1"/>
</dbReference>
<dbReference type="AlphaFoldDB" id="A0A268EUY4"/>
<proteinExistence type="predicted"/>
<comment type="caution">
    <text evidence="3">The sequence shown here is derived from an EMBL/GenBank/DDBJ whole genome shotgun (WGS) entry which is preliminary data.</text>
</comment>
<evidence type="ECO:0000313" key="4">
    <source>
        <dbReference type="Proteomes" id="UP000215596"/>
    </source>
</evidence>